<dbReference type="Gene3D" id="1.10.357.10">
    <property type="entry name" value="Tetracycline Repressor, domain 2"/>
    <property type="match status" value="1"/>
</dbReference>
<dbReference type="Pfam" id="PF00440">
    <property type="entry name" value="TetR_N"/>
    <property type="match status" value="1"/>
</dbReference>
<reference evidence="4 5" key="1">
    <citation type="submission" date="2018-01" db="EMBL/GenBank/DDBJ databases">
        <title>Genome sequence of the PGP bacterium Paenibacillus illinoisensis E3.</title>
        <authorList>
            <person name="Rolli E."/>
            <person name="Marasco R."/>
            <person name="Bessem C."/>
            <person name="Michoud G."/>
            <person name="Gaiarsa S."/>
            <person name="Borin S."/>
            <person name="Daffonchio D."/>
        </authorList>
    </citation>
    <scope>NUCLEOTIDE SEQUENCE [LARGE SCALE GENOMIC DNA]</scope>
    <source>
        <strain evidence="4 5">E3</strain>
    </source>
</reference>
<dbReference type="EMBL" id="PRLG01000002">
    <property type="protein sequence ID" value="PYY31109.1"/>
    <property type="molecule type" value="Genomic_DNA"/>
</dbReference>
<dbReference type="PRINTS" id="PR00455">
    <property type="entry name" value="HTHTETR"/>
</dbReference>
<name>A0A2W0CJM9_9BACL</name>
<accession>A0A2W0CJM9</accession>
<dbReference type="EC" id="6.3.2.1" evidence="4"/>
<comment type="caution">
    <text evidence="4">The sequence shown here is derived from an EMBL/GenBank/DDBJ whole genome shotgun (WGS) entry which is preliminary data.</text>
</comment>
<keyword evidence="4" id="KW-0436">Ligase</keyword>
<dbReference type="InterPro" id="IPR001647">
    <property type="entry name" value="HTH_TetR"/>
</dbReference>
<keyword evidence="1 2" id="KW-0238">DNA-binding</keyword>
<dbReference type="SUPFAM" id="SSF48498">
    <property type="entry name" value="Tetracyclin repressor-like, C-terminal domain"/>
    <property type="match status" value="1"/>
</dbReference>
<evidence type="ECO:0000256" key="1">
    <source>
        <dbReference type="ARBA" id="ARBA00023125"/>
    </source>
</evidence>
<evidence type="ECO:0000256" key="2">
    <source>
        <dbReference type="PROSITE-ProRule" id="PRU00335"/>
    </source>
</evidence>
<evidence type="ECO:0000313" key="4">
    <source>
        <dbReference type="EMBL" id="PYY31109.1"/>
    </source>
</evidence>
<evidence type="ECO:0000313" key="5">
    <source>
        <dbReference type="Proteomes" id="UP000247459"/>
    </source>
</evidence>
<dbReference type="AlphaFoldDB" id="A0A2W0CJM9"/>
<dbReference type="SUPFAM" id="SSF46689">
    <property type="entry name" value="Homeodomain-like"/>
    <property type="match status" value="1"/>
</dbReference>
<dbReference type="InterPro" id="IPR036271">
    <property type="entry name" value="Tet_transcr_reg_TetR-rel_C_sf"/>
</dbReference>
<dbReference type="GO" id="GO:0003677">
    <property type="term" value="F:DNA binding"/>
    <property type="evidence" value="ECO:0007669"/>
    <property type="project" value="UniProtKB-UniRule"/>
</dbReference>
<organism evidence="4 5">
    <name type="scientific">Paenibacillus illinoisensis</name>
    <dbReference type="NCBI Taxonomy" id="59845"/>
    <lineage>
        <taxon>Bacteria</taxon>
        <taxon>Bacillati</taxon>
        <taxon>Bacillota</taxon>
        <taxon>Bacilli</taxon>
        <taxon>Bacillales</taxon>
        <taxon>Paenibacillaceae</taxon>
        <taxon>Paenibacillus</taxon>
    </lineage>
</organism>
<sequence>MTMTTRTKLKEAALRLFGQKGYDGTALSEIAKEVGVKTPAIYAFFESKEDLFMTVFEESMSAYNEYIQAMAETSKGMNTEKKLHALLLRQYDFHRNKTELAVFAFRYLIFPPDFLLERMQEAFGRFDTLLSSIIGEIMQEGLDRGDLAAVPMETLVDSFLTLMDGLGMQYYYYKSPELFERKLKHAFEMFWRSVAA</sequence>
<dbReference type="PANTHER" id="PTHR43479:SF11">
    <property type="entry name" value="ACREF_ENVCD OPERON REPRESSOR-RELATED"/>
    <property type="match status" value="1"/>
</dbReference>
<dbReference type="InterPro" id="IPR050624">
    <property type="entry name" value="HTH-type_Tx_Regulator"/>
</dbReference>
<dbReference type="PANTHER" id="PTHR43479">
    <property type="entry name" value="ACREF/ENVCD OPERON REPRESSOR-RELATED"/>
    <property type="match status" value="1"/>
</dbReference>
<dbReference type="GO" id="GO:0004592">
    <property type="term" value="F:pantoate-beta-alanine ligase activity"/>
    <property type="evidence" value="ECO:0007669"/>
    <property type="project" value="UniProtKB-EC"/>
</dbReference>
<protein>
    <submittedName>
        <fullName evidence="4">TetR family transcriptional regulator</fullName>
        <ecNumber evidence="4">6.3.2.1</ecNumber>
    </submittedName>
</protein>
<proteinExistence type="predicted"/>
<dbReference type="Gene3D" id="1.10.10.60">
    <property type="entry name" value="Homeodomain-like"/>
    <property type="match status" value="1"/>
</dbReference>
<dbReference type="Proteomes" id="UP000247459">
    <property type="component" value="Unassembled WGS sequence"/>
</dbReference>
<evidence type="ECO:0000259" key="3">
    <source>
        <dbReference type="PROSITE" id="PS50977"/>
    </source>
</evidence>
<dbReference type="OrthoDB" id="509229at2"/>
<dbReference type="PROSITE" id="PS50977">
    <property type="entry name" value="HTH_TETR_2"/>
    <property type="match status" value="1"/>
</dbReference>
<dbReference type="InterPro" id="IPR009057">
    <property type="entry name" value="Homeodomain-like_sf"/>
</dbReference>
<gene>
    <name evidence="4" type="ORF">PIL02S_00190</name>
</gene>
<feature type="domain" description="HTH tetR-type" evidence="3">
    <location>
        <begin position="3"/>
        <end position="63"/>
    </location>
</feature>
<feature type="DNA-binding region" description="H-T-H motif" evidence="2">
    <location>
        <begin position="26"/>
        <end position="45"/>
    </location>
</feature>